<evidence type="ECO:0000256" key="1">
    <source>
        <dbReference type="SAM" id="MobiDB-lite"/>
    </source>
</evidence>
<dbReference type="Proteomes" id="UP000325081">
    <property type="component" value="Unassembled WGS sequence"/>
</dbReference>
<accession>A0A5A7QDP0</accession>
<evidence type="ECO:0000313" key="2">
    <source>
        <dbReference type="EMBL" id="GER43046.1"/>
    </source>
</evidence>
<gene>
    <name evidence="2" type="ORF">STAS_19876</name>
</gene>
<feature type="region of interest" description="Disordered" evidence="1">
    <location>
        <begin position="107"/>
        <end position="170"/>
    </location>
</feature>
<protein>
    <submittedName>
        <fullName evidence="2">Ubiquitin-conjugating enzyme E2 2</fullName>
    </submittedName>
</protein>
<dbReference type="AlphaFoldDB" id="A0A5A7QDP0"/>
<name>A0A5A7QDP0_STRAF</name>
<feature type="compositionally biased region" description="Low complexity" evidence="1">
    <location>
        <begin position="114"/>
        <end position="144"/>
    </location>
</feature>
<evidence type="ECO:0000313" key="3">
    <source>
        <dbReference type="Proteomes" id="UP000325081"/>
    </source>
</evidence>
<comment type="caution">
    <text evidence="2">The sequence shown here is derived from an EMBL/GenBank/DDBJ whole genome shotgun (WGS) entry which is preliminary data.</text>
</comment>
<keyword evidence="3" id="KW-1185">Reference proteome</keyword>
<dbReference type="EMBL" id="BKCP01006515">
    <property type="protein sequence ID" value="GER43046.1"/>
    <property type="molecule type" value="Genomic_DNA"/>
</dbReference>
<proteinExistence type="predicted"/>
<organism evidence="2 3">
    <name type="scientific">Striga asiatica</name>
    <name type="common">Asiatic witchweed</name>
    <name type="synonym">Buchnera asiatica</name>
    <dbReference type="NCBI Taxonomy" id="4170"/>
    <lineage>
        <taxon>Eukaryota</taxon>
        <taxon>Viridiplantae</taxon>
        <taxon>Streptophyta</taxon>
        <taxon>Embryophyta</taxon>
        <taxon>Tracheophyta</taxon>
        <taxon>Spermatophyta</taxon>
        <taxon>Magnoliopsida</taxon>
        <taxon>eudicotyledons</taxon>
        <taxon>Gunneridae</taxon>
        <taxon>Pentapetalae</taxon>
        <taxon>asterids</taxon>
        <taxon>lamiids</taxon>
        <taxon>Lamiales</taxon>
        <taxon>Orobanchaceae</taxon>
        <taxon>Buchnereae</taxon>
        <taxon>Striga</taxon>
    </lineage>
</organism>
<sequence length="212" mass="22561">MSRLTSHEMFMIPTPENTRLPELPLLPLLFSGTLLSSSSGHVSFLQSPLPKVGPATNVRFCNDIDSDTPQDLFPAGWEHPPSASPSSFFSRAAAALLSSPSLFDGVDGSDGGPTASASATVTSSENMLRSCSSSSPSNPAAADSTKAMGSLTVRRWAPRRHAEKSRNSSAQDQVWDIGIGALGGSCSMHFRREWKKSVLIWNKNGIGGLEEN</sequence>
<reference evidence="3" key="1">
    <citation type="journal article" date="2019" name="Curr. Biol.">
        <title>Genome Sequence of Striga asiatica Provides Insight into the Evolution of Plant Parasitism.</title>
        <authorList>
            <person name="Yoshida S."/>
            <person name="Kim S."/>
            <person name="Wafula E.K."/>
            <person name="Tanskanen J."/>
            <person name="Kim Y.M."/>
            <person name="Honaas L."/>
            <person name="Yang Z."/>
            <person name="Spallek T."/>
            <person name="Conn C.E."/>
            <person name="Ichihashi Y."/>
            <person name="Cheong K."/>
            <person name="Cui S."/>
            <person name="Der J.P."/>
            <person name="Gundlach H."/>
            <person name="Jiao Y."/>
            <person name="Hori C."/>
            <person name="Ishida J.K."/>
            <person name="Kasahara H."/>
            <person name="Kiba T."/>
            <person name="Kim M.S."/>
            <person name="Koo N."/>
            <person name="Laohavisit A."/>
            <person name="Lee Y.H."/>
            <person name="Lumba S."/>
            <person name="McCourt P."/>
            <person name="Mortimer J.C."/>
            <person name="Mutuku J.M."/>
            <person name="Nomura T."/>
            <person name="Sasaki-Sekimoto Y."/>
            <person name="Seto Y."/>
            <person name="Wang Y."/>
            <person name="Wakatake T."/>
            <person name="Sakakibara H."/>
            <person name="Demura T."/>
            <person name="Yamaguchi S."/>
            <person name="Yoneyama K."/>
            <person name="Manabe R.I."/>
            <person name="Nelson D.C."/>
            <person name="Schulman A.H."/>
            <person name="Timko M.P."/>
            <person name="dePamphilis C.W."/>
            <person name="Choi D."/>
            <person name="Shirasu K."/>
        </authorList>
    </citation>
    <scope>NUCLEOTIDE SEQUENCE [LARGE SCALE GENOMIC DNA]</scope>
    <source>
        <strain evidence="3">cv. UVA1</strain>
    </source>
</reference>